<sequence length="120" mass="13083">MEGGGSERKKRQSQEEKIMEDMEISESIFERVAQTEVEKDVRAHTVSDGKNEGTRSYVEDIGIGYENVPEACNIYVSMEGKASAAAADSKKETRQQKSAAGNILTPQANPLMTILLASSV</sequence>
<organism evidence="1 2">
    <name type="scientific">Eretmocerus hayati</name>
    <dbReference type="NCBI Taxonomy" id="131215"/>
    <lineage>
        <taxon>Eukaryota</taxon>
        <taxon>Metazoa</taxon>
        <taxon>Ecdysozoa</taxon>
        <taxon>Arthropoda</taxon>
        <taxon>Hexapoda</taxon>
        <taxon>Insecta</taxon>
        <taxon>Pterygota</taxon>
        <taxon>Neoptera</taxon>
        <taxon>Endopterygota</taxon>
        <taxon>Hymenoptera</taxon>
        <taxon>Apocrita</taxon>
        <taxon>Proctotrupomorpha</taxon>
        <taxon>Chalcidoidea</taxon>
        <taxon>Aphelinidae</taxon>
        <taxon>Aphelininae</taxon>
        <taxon>Eretmocerus</taxon>
    </lineage>
</organism>
<keyword evidence="2" id="KW-1185">Reference proteome</keyword>
<evidence type="ECO:0000313" key="1">
    <source>
        <dbReference type="EMBL" id="KAJ8686566.1"/>
    </source>
</evidence>
<name>A0ACC2PUE7_9HYME</name>
<proteinExistence type="predicted"/>
<gene>
    <name evidence="1" type="ORF">QAD02_022360</name>
</gene>
<reference evidence="1" key="1">
    <citation type="submission" date="2023-04" db="EMBL/GenBank/DDBJ databases">
        <title>A chromosome-level genome assembly of the parasitoid wasp Eretmocerus hayati.</title>
        <authorList>
            <person name="Zhong Y."/>
            <person name="Liu S."/>
            <person name="Liu Y."/>
        </authorList>
    </citation>
    <scope>NUCLEOTIDE SEQUENCE</scope>
    <source>
        <strain evidence="1">ZJU_SS_LIU_2023</strain>
    </source>
</reference>
<evidence type="ECO:0000313" key="2">
    <source>
        <dbReference type="Proteomes" id="UP001239111"/>
    </source>
</evidence>
<protein>
    <submittedName>
        <fullName evidence="1">Uncharacterized protein</fullName>
    </submittedName>
</protein>
<accession>A0ACC2PUE7</accession>
<comment type="caution">
    <text evidence="1">The sequence shown here is derived from an EMBL/GenBank/DDBJ whole genome shotgun (WGS) entry which is preliminary data.</text>
</comment>
<dbReference type="EMBL" id="CM056741">
    <property type="protein sequence ID" value="KAJ8686566.1"/>
    <property type="molecule type" value="Genomic_DNA"/>
</dbReference>
<dbReference type="Proteomes" id="UP001239111">
    <property type="component" value="Chromosome 1"/>
</dbReference>